<proteinExistence type="predicted"/>
<accession>A0ABQ7L343</accession>
<dbReference type="EMBL" id="JADBGQ010000009">
    <property type="protein sequence ID" value="KAG5381038.1"/>
    <property type="molecule type" value="Genomic_DNA"/>
</dbReference>
<sequence>VAFCIHESLSGIRVSHGVLGDVWVHLKLKRSRHDEVAVPYLSERPNRSDVLKTLCLTSRSDHVGATRSDLSQRHPEVAPEAQSDVLERLAEVAARRLYARIHVFSRAFFHQEGIIFVLRKNHQKPLESHLFESIDQFIIENSVSKLDHPRSNPYIHEFSFPIVKKCFDISQNWFDNLLYYSICLRSLENS</sequence>
<organism evidence="1 2">
    <name type="scientific">Brassica rapa subsp. trilocularis</name>
    <dbReference type="NCBI Taxonomy" id="1813537"/>
    <lineage>
        <taxon>Eukaryota</taxon>
        <taxon>Viridiplantae</taxon>
        <taxon>Streptophyta</taxon>
        <taxon>Embryophyta</taxon>
        <taxon>Tracheophyta</taxon>
        <taxon>Spermatophyta</taxon>
        <taxon>Magnoliopsida</taxon>
        <taxon>eudicotyledons</taxon>
        <taxon>Gunneridae</taxon>
        <taxon>Pentapetalae</taxon>
        <taxon>rosids</taxon>
        <taxon>malvids</taxon>
        <taxon>Brassicales</taxon>
        <taxon>Brassicaceae</taxon>
        <taxon>Brassiceae</taxon>
        <taxon>Brassica</taxon>
    </lineage>
</organism>
<comment type="caution">
    <text evidence="1">The sequence shown here is derived from an EMBL/GenBank/DDBJ whole genome shotgun (WGS) entry which is preliminary data.</text>
</comment>
<dbReference type="Proteomes" id="UP000823674">
    <property type="component" value="Chromosome A07"/>
</dbReference>
<evidence type="ECO:0000313" key="2">
    <source>
        <dbReference type="Proteomes" id="UP000823674"/>
    </source>
</evidence>
<protein>
    <submittedName>
        <fullName evidence="1">Uncharacterized protein</fullName>
    </submittedName>
</protein>
<keyword evidence="2" id="KW-1185">Reference proteome</keyword>
<feature type="non-terminal residue" evidence="1">
    <location>
        <position position="1"/>
    </location>
</feature>
<evidence type="ECO:0000313" key="1">
    <source>
        <dbReference type="EMBL" id="KAG5381038.1"/>
    </source>
</evidence>
<name>A0ABQ7L343_BRACM</name>
<reference evidence="1 2" key="1">
    <citation type="submission" date="2021-03" db="EMBL/GenBank/DDBJ databases">
        <authorList>
            <person name="King G.J."/>
            <person name="Bancroft I."/>
            <person name="Baten A."/>
            <person name="Bloomfield J."/>
            <person name="Borpatragohain P."/>
            <person name="He Z."/>
            <person name="Irish N."/>
            <person name="Irwin J."/>
            <person name="Liu K."/>
            <person name="Mauleon R.P."/>
            <person name="Moore J."/>
            <person name="Morris R."/>
            <person name="Ostergaard L."/>
            <person name="Wang B."/>
            <person name="Wells R."/>
        </authorList>
    </citation>
    <scope>NUCLEOTIDE SEQUENCE [LARGE SCALE GENOMIC DNA]</scope>
    <source>
        <strain evidence="1">R-o-18</strain>
        <tissue evidence="1">Leaf</tissue>
    </source>
</reference>
<gene>
    <name evidence="1" type="primary">A07g508930.1_BraROA</name>
    <name evidence="1" type="ORF">IGI04_028880</name>
</gene>